<dbReference type="KEGG" id="vab:WPS_10700"/>
<evidence type="ECO:0000256" key="3">
    <source>
        <dbReference type="PROSITE-ProRule" id="PRU00339"/>
    </source>
</evidence>
<evidence type="ECO:0000313" key="7">
    <source>
        <dbReference type="Proteomes" id="UP001317532"/>
    </source>
</evidence>
<dbReference type="PROSITE" id="PS50005">
    <property type="entry name" value="TPR"/>
    <property type="match status" value="1"/>
</dbReference>
<dbReference type="InterPro" id="IPR019734">
    <property type="entry name" value="TPR_rpt"/>
</dbReference>
<evidence type="ECO:0000256" key="1">
    <source>
        <dbReference type="ARBA" id="ARBA00022737"/>
    </source>
</evidence>
<dbReference type="Proteomes" id="UP001317532">
    <property type="component" value="Chromosome"/>
</dbReference>
<dbReference type="PANTHER" id="PTHR44858">
    <property type="entry name" value="TETRATRICOPEPTIDE REPEAT PROTEIN 6"/>
    <property type="match status" value="1"/>
</dbReference>
<dbReference type="PANTHER" id="PTHR44858:SF1">
    <property type="entry name" value="UDP-N-ACETYLGLUCOSAMINE--PEPTIDE N-ACETYLGLUCOSAMINYLTRANSFERASE SPINDLY-RELATED"/>
    <property type="match status" value="1"/>
</dbReference>
<reference evidence="6 7" key="1">
    <citation type="journal article" date="2022" name="ISME Commun">
        <title>Vulcanimicrobium alpinus gen. nov. sp. nov., the first cultivated representative of the candidate phylum 'Eremiobacterota', is a metabolically versatile aerobic anoxygenic phototroph.</title>
        <authorList>
            <person name="Yabe S."/>
            <person name="Muto K."/>
            <person name="Abe K."/>
            <person name="Yokota A."/>
            <person name="Staudigel H."/>
            <person name="Tebo B.M."/>
        </authorList>
    </citation>
    <scope>NUCLEOTIDE SEQUENCE [LARGE SCALE GENOMIC DNA]</scope>
    <source>
        <strain evidence="6 7">WC8-2</strain>
    </source>
</reference>
<keyword evidence="2 3" id="KW-0802">TPR repeat</keyword>
<evidence type="ECO:0000256" key="5">
    <source>
        <dbReference type="SAM" id="Phobius"/>
    </source>
</evidence>
<keyword evidence="5" id="KW-1133">Transmembrane helix</keyword>
<organism evidence="6 7">
    <name type="scientific">Vulcanimicrobium alpinum</name>
    <dbReference type="NCBI Taxonomy" id="3016050"/>
    <lineage>
        <taxon>Bacteria</taxon>
        <taxon>Bacillati</taxon>
        <taxon>Vulcanimicrobiota</taxon>
        <taxon>Vulcanimicrobiia</taxon>
        <taxon>Vulcanimicrobiales</taxon>
        <taxon>Vulcanimicrobiaceae</taxon>
        <taxon>Vulcanimicrobium</taxon>
    </lineage>
</organism>
<evidence type="ECO:0000256" key="2">
    <source>
        <dbReference type="ARBA" id="ARBA00022803"/>
    </source>
</evidence>
<keyword evidence="5" id="KW-0472">Membrane</keyword>
<protein>
    <recommendedName>
        <fullName evidence="8">Tetratricopeptide repeat protein</fullName>
    </recommendedName>
</protein>
<proteinExistence type="predicted"/>
<feature type="region of interest" description="Disordered" evidence="4">
    <location>
        <begin position="66"/>
        <end position="98"/>
    </location>
</feature>
<dbReference type="Pfam" id="PF14559">
    <property type="entry name" value="TPR_19"/>
    <property type="match status" value="1"/>
</dbReference>
<dbReference type="InterPro" id="IPR011990">
    <property type="entry name" value="TPR-like_helical_dom_sf"/>
</dbReference>
<dbReference type="AlphaFoldDB" id="A0AAN1XUR9"/>
<name>A0AAN1XUR9_UNVUL</name>
<gene>
    <name evidence="6" type="ORF">WPS_10700</name>
</gene>
<keyword evidence="1" id="KW-0677">Repeat</keyword>
<dbReference type="RefSeq" id="WP_317996816.1">
    <property type="nucleotide sequence ID" value="NZ_AP025523.1"/>
</dbReference>
<evidence type="ECO:0000313" key="6">
    <source>
        <dbReference type="EMBL" id="BDE05794.1"/>
    </source>
</evidence>
<dbReference type="SUPFAM" id="SSF48452">
    <property type="entry name" value="TPR-like"/>
    <property type="match status" value="1"/>
</dbReference>
<feature type="compositionally biased region" description="Polar residues" evidence="4">
    <location>
        <begin position="68"/>
        <end position="81"/>
    </location>
</feature>
<evidence type="ECO:0008006" key="8">
    <source>
        <dbReference type="Google" id="ProtNLM"/>
    </source>
</evidence>
<keyword evidence="5" id="KW-0812">Transmembrane</keyword>
<feature type="repeat" description="TPR" evidence="3">
    <location>
        <begin position="119"/>
        <end position="152"/>
    </location>
</feature>
<evidence type="ECO:0000256" key="4">
    <source>
        <dbReference type="SAM" id="MobiDB-lite"/>
    </source>
</evidence>
<keyword evidence="7" id="KW-1185">Reference proteome</keyword>
<accession>A0AAN1XUR9</accession>
<sequence>MGLPTRIALPILAVFAVVFLGIMGYFLKLGFGTEGAAFGPSGQPAQQGDANIHVTPAPIATDPPGTFTVPQTGTGPVQPQGNALPGQSVGGGTPAGPPGPVMQAIVELRARIAKNPKDLAALVTLGNMEFDAQKFDKADGYYARALALDPGNPDVRTDDAVALHQRGRDLEALKQLDRVLAERPKFPTALFNRGVVLQAIGRRTDAIAAFREYLSVVGPKDPRAANARAALQELGA</sequence>
<dbReference type="Gene3D" id="1.25.40.10">
    <property type="entry name" value="Tetratricopeptide repeat domain"/>
    <property type="match status" value="1"/>
</dbReference>
<dbReference type="EMBL" id="AP025523">
    <property type="protein sequence ID" value="BDE05794.1"/>
    <property type="molecule type" value="Genomic_DNA"/>
</dbReference>
<dbReference type="InterPro" id="IPR050498">
    <property type="entry name" value="Ycf3"/>
</dbReference>
<dbReference type="SMART" id="SM00028">
    <property type="entry name" value="TPR"/>
    <property type="match status" value="3"/>
</dbReference>
<feature type="transmembrane region" description="Helical" evidence="5">
    <location>
        <begin position="7"/>
        <end position="27"/>
    </location>
</feature>